<protein>
    <submittedName>
        <fullName evidence="2">Uncharacterized protein</fullName>
    </submittedName>
</protein>
<dbReference type="Gene3D" id="1.20.1280.50">
    <property type="match status" value="1"/>
</dbReference>
<dbReference type="OrthoDB" id="3229088at2759"/>
<dbReference type="EMBL" id="LN679147">
    <property type="protein sequence ID" value="CEL60473.1"/>
    <property type="molecule type" value="Genomic_DNA"/>
</dbReference>
<sequence length="594" mass="67162">MTSVPVYPLELEVRQDENQKQSINQLPIELLGYILHIIKDMQCDPQSYDYMWVQDIATQVCRHWRSAALATPLLWSHIYISHPPPHPGAHLYISRSGSCLLDIQMDMKASGFVREDGLVFNPYKQAEYALQTLRLIVEYGGTTNRWRSLIVRSTSAPLLENMTSFVYRSPIPELQFLSLARSGDYSSRLIMEPDSPDEQAAPGVQEETDGPHSSACDFSHPRLAHVELVELLPSTFFRTLPLISNLTRLRLACFFSSLESMSKLLSENPRLELLEIDIGAFGRGNLRELLDLATLDQLRISLLLLSDFSLKISTHHMCGIQLLKIIDAPNVEHLELNFSIDRGDAEYLYDDGNWSIPAYLAKGREHGVLQSLTIPTKDIGCGPIFPLVQKLSLNVSNYSTSWQPKAHADLFSAFPNITYLATDYHWISAMLDKPYAYPRLEDITFHVPPQKDDIRASLQTIASYVLARSNAGLPISTLRIYTRAADLFKTLEQKAKDLSLVATITEKERFRTKESVILLYSLVDTLVFRNLEPQFSAQSRMKNGEHQELEATTETENAIKIDSSDDEGEPNNMERGPVMGANELDYIQTLIGRL</sequence>
<accession>A0A0B7FW47</accession>
<dbReference type="InterPro" id="IPR036047">
    <property type="entry name" value="F-box-like_dom_sf"/>
</dbReference>
<dbReference type="Proteomes" id="UP000059188">
    <property type="component" value="Unassembled WGS sequence"/>
</dbReference>
<evidence type="ECO:0000313" key="3">
    <source>
        <dbReference type="Proteomes" id="UP000059188"/>
    </source>
</evidence>
<feature type="region of interest" description="Disordered" evidence="1">
    <location>
        <begin position="190"/>
        <end position="214"/>
    </location>
</feature>
<gene>
    <name evidence="2" type="ORF">RSOLAG1IB_09666</name>
</gene>
<proteinExistence type="predicted"/>
<name>A0A0B7FW47_THACB</name>
<dbReference type="AlphaFoldDB" id="A0A0B7FW47"/>
<keyword evidence="3" id="KW-1185">Reference proteome</keyword>
<dbReference type="SUPFAM" id="SSF81383">
    <property type="entry name" value="F-box domain"/>
    <property type="match status" value="1"/>
</dbReference>
<reference evidence="2 3" key="1">
    <citation type="submission" date="2014-11" db="EMBL/GenBank/DDBJ databases">
        <authorList>
            <person name="Wibberg Daniel"/>
        </authorList>
    </citation>
    <scope>NUCLEOTIDE SEQUENCE [LARGE SCALE GENOMIC DNA]</scope>
    <source>
        <strain evidence="2">Rhizoctonia solani AG1-IB 7/3/14</strain>
    </source>
</reference>
<organism evidence="2 3">
    <name type="scientific">Thanatephorus cucumeris (strain AG1-IB / isolate 7/3/14)</name>
    <name type="common">Lettuce bottom rot fungus</name>
    <name type="synonym">Rhizoctonia solani</name>
    <dbReference type="NCBI Taxonomy" id="1108050"/>
    <lineage>
        <taxon>Eukaryota</taxon>
        <taxon>Fungi</taxon>
        <taxon>Dikarya</taxon>
        <taxon>Basidiomycota</taxon>
        <taxon>Agaricomycotina</taxon>
        <taxon>Agaricomycetes</taxon>
        <taxon>Cantharellales</taxon>
        <taxon>Ceratobasidiaceae</taxon>
        <taxon>Rhizoctonia</taxon>
        <taxon>Rhizoctonia solani AG-1</taxon>
    </lineage>
</organism>
<evidence type="ECO:0000313" key="2">
    <source>
        <dbReference type="EMBL" id="CEL60473.1"/>
    </source>
</evidence>
<evidence type="ECO:0000256" key="1">
    <source>
        <dbReference type="SAM" id="MobiDB-lite"/>
    </source>
</evidence>